<dbReference type="Pfam" id="PF01206">
    <property type="entry name" value="TusA"/>
    <property type="match status" value="1"/>
</dbReference>
<dbReference type="PANTHER" id="PTHR33279">
    <property type="entry name" value="SULFUR CARRIER PROTEIN YEDF-RELATED"/>
    <property type="match status" value="1"/>
</dbReference>
<comment type="caution">
    <text evidence="3">The sequence shown here is derived from an EMBL/GenBank/DDBJ whole genome shotgun (WGS) entry which is preliminary data.</text>
</comment>
<dbReference type="InterPro" id="IPR001455">
    <property type="entry name" value="TusA-like"/>
</dbReference>
<dbReference type="InterPro" id="IPR036868">
    <property type="entry name" value="TusA-like_sf"/>
</dbReference>
<reference evidence="3 4" key="1">
    <citation type="submission" date="2024-02" db="EMBL/GenBank/DDBJ databases">
        <title>A new putative Pannonibacter species isolated from two cases of bloodstream infections in paediatric patients.</title>
        <authorList>
            <person name="Castellana S."/>
            <person name="De Laurentiis V."/>
            <person name="Grassi M."/>
            <person name="De Leonardis F."/>
            <person name="Mosca A."/>
            <person name="De Carlo C."/>
            <person name="Sparapano E."/>
            <person name="Ronga L."/>
            <person name="Santacroce L."/>
            <person name="Chironna M."/>
            <person name="De Robertis A."/>
            <person name="Bianco A."/>
            <person name="Del Sambro L."/>
            <person name="Capozzi L."/>
            <person name="Parisi A."/>
        </authorList>
    </citation>
    <scope>NUCLEOTIDE SEQUENCE [LARGE SCALE GENOMIC DNA]</scope>
    <source>
        <strain evidence="3 4">Pt2</strain>
    </source>
</reference>
<proteinExistence type="inferred from homology"/>
<evidence type="ECO:0000313" key="3">
    <source>
        <dbReference type="EMBL" id="MEH0096116.1"/>
    </source>
</evidence>
<protein>
    <submittedName>
        <fullName evidence="3">Sulfurtransferase TusA family protein</fullName>
    </submittedName>
</protein>
<dbReference type="PROSITE" id="PS01148">
    <property type="entry name" value="UPF0033"/>
    <property type="match status" value="1"/>
</dbReference>
<comment type="similarity">
    <text evidence="1">Belongs to the sulfur carrier protein TusA family.</text>
</comment>
<dbReference type="RefSeq" id="WP_334250901.1">
    <property type="nucleotide sequence ID" value="NZ_JBAKBE010000003.1"/>
</dbReference>
<feature type="domain" description="UPF0033" evidence="2">
    <location>
        <begin position="13"/>
        <end position="37"/>
    </location>
</feature>
<evidence type="ECO:0000259" key="2">
    <source>
        <dbReference type="PROSITE" id="PS01148"/>
    </source>
</evidence>
<keyword evidence="4" id="KW-1185">Reference proteome</keyword>
<evidence type="ECO:0000256" key="1">
    <source>
        <dbReference type="ARBA" id="ARBA00008984"/>
    </source>
</evidence>
<dbReference type="EMBL" id="JBAKBE010000003">
    <property type="protein sequence ID" value="MEH0096116.1"/>
    <property type="molecule type" value="Genomic_DNA"/>
</dbReference>
<dbReference type="Proteomes" id="UP001380822">
    <property type="component" value="Unassembled WGS sequence"/>
</dbReference>
<dbReference type="SUPFAM" id="SSF64307">
    <property type="entry name" value="SirA-like"/>
    <property type="match status" value="1"/>
</dbReference>
<dbReference type="CDD" id="cd00291">
    <property type="entry name" value="SirA_YedF_YeeD"/>
    <property type="match status" value="1"/>
</dbReference>
<name>A0ABU7ZM99_9HYPH</name>
<dbReference type="PANTHER" id="PTHR33279:SF6">
    <property type="entry name" value="SULFUR CARRIER PROTEIN YEDF-RELATED"/>
    <property type="match status" value="1"/>
</dbReference>
<organism evidence="3 4">
    <name type="scientific">Pannonibacter anstelovis</name>
    <dbReference type="NCBI Taxonomy" id="3121537"/>
    <lineage>
        <taxon>Bacteria</taxon>
        <taxon>Pseudomonadati</taxon>
        <taxon>Pseudomonadota</taxon>
        <taxon>Alphaproteobacteria</taxon>
        <taxon>Hyphomicrobiales</taxon>
        <taxon>Stappiaceae</taxon>
        <taxon>Pannonibacter</taxon>
    </lineage>
</organism>
<evidence type="ECO:0000313" key="4">
    <source>
        <dbReference type="Proteomes" id="UP001380822"/>
    </source>
</evidence>
<sequence>MTAPDTAGSERHLDLRGLKCPLPVLRSRKALTELKPGTVLVVEASDPMSVIDIPHMCNEDGHELLAQDKTGDGLRFTIRRGAQKNAG</sequence>
<accession>A0ABU7ZM99</accession>
<gene>
    <name evidence="3" type="ORF">V6L76_07620</name>
</gene>
<dbReference type="Gene3D" id="3.30.110.40">
    <property type="entry name" value="TusA-like domain"/>
    <property type="match status" value="1"/>
</dbReference>